<organism evidence="1 2">
    <name type="scientific">Laccaria amethystina LaAM-08-1</name>
    <dbReference type="NCBI Taxonomy" id="1095629"/>
    <lineage>
        <taxon>Eukaryota</taxon>
        <taxon>Fungi</taxon>
        <taxon>Dikarya</taxon>
        <taxon>Basidiomycota</taxon>
        <taxon>Agaricomycotina</taxon>
        <taxon>Agaricomycetes</taxon>
        <taxon>Agaricomycetidae</taxon>
        <taxon>Agaricales</taxon>
        <taxon>Agaricineae</taxon>
        <taxon>Hydnangiaceae</taxon>
        <taxon>Laccaria</taxon>
    </lineage>
</organism>
<keyword evidence="2" id="KW-1185">Reference proteome</keyword>
<protein>
    <submittedName>
        <fullName evidence="1">Uncharacterized protein</fullName>
    </submittedName>
</protein>
<dbReference type="HOGENOM" id="CLU_2264202_0_0_1"/>
<name>A0A0C9WHW7_9AGAR</name>
<proteinExistence type="predicted"/>
<accession>A0A0C9WHW7</accession>
<evidence type="ECO:0000313" key="2">
    <source>
        <dbReference type="Proteomes" id="UP000054477"/>
    </source>
</evidence>
<evidence type="ECO:0000313" key="1">
    <source>
        <dbReference type="EMBL" id="KIJ91914.1"/>
    </source>
</evidence>
<gene>
    <name evidence="1" type="ORF">K443DRAFT_466884</name>
</gene>
<reference evidence="1 2" key="1">
    <citation type="submission" date="2014-04" db="EMBL/GenBank/DDBJ databases">
        <authorList>
            <consortium name="DOE Joint Genome Institute"/>
            <person name="Kuo A."/>
            <person name="Kohler A."/>
            <person name="Nagy L.G."/>
            <person name="Floudas D."/>
            <person name="Copeland A."/>
            <person name="Barry K.W."/>
            <person name="Cichocki N."/>
            <person name="Veneault-Fourrey C."/>
            <person name="LaButti K."/>
            <person name="Lindquist E.A."/>
            <person name="Lipzen A."/>
            <person name="Lundell T."/>
            <person name="Morin E."/>
            <person name="Murat C."/>
            <person name="Sun H."/>
            <person name="Tunlid A."/>
            <person name="Henrissat B."/>
            <person name="Grigoriev I.V."/>
            <person name="Hibbett D.S."/>
            <person name="Martin F."/>
            <person name="Nordberg H.P."/>
            <person name="Cantor M.N."/>
            <person name="Hua S.X."/>
        </authorList>
    </citation>
    <scope>NUCLEOTIDE SEQUENCE [LARGE SCALE GENOMIC DNA]</scope>
    <source>
        <strain evidence="1 2">LaAM-08-1</strain>
    </source>
</reference>
<dbReference type="AlphaFoldDB" id="A0A0C9WHW7"/>
<dbReference type="Proteomes" id="UP000054477">
    <property type="component" value="Unassembled WGS sequence"/>
</dbReference>
<reference evidence="2" key="2">
    <citation type="submission" date="2015-01" db="EMBL/GenBank/DDBJ databases">
        <title>Evolutionary Origins and Diversification of the Mycorrhizal Mutualists.</title>
        <authorList>
            <consortium name="DOE Joint Genome Institute"/>
            <consortium name="Mycorrhizal Genomics Consortium"/>
            <person name="Kohler A."/>
            <person name="Kuo A."/>
            <person name="Nagy L.G."/>
            <person name="Floudas D."/>
            <person name="Copeland A."/>
            <person name="Barry K.W."/>
            <person name="Cichocki N."/>
            <person name="Veneault-Fourrey C."/>
            <person name="LaButti K."/>
            <person name="Lindquist E.A."/>
            <person name="Lipzen A."/>
            <person name="Lundell T."/>
            <person name="Morin E."/>
            <person name="Murat C."/>
            <person name="Riley R."/>
            <person name="Ohm R."/>
            <person name="Sun H."/>
            <person name="Tunlid A."/>
            <person name="Henrissat B."/>
            <person name="Grigoriev I.V."/>
            <person name="Hibbett D.S."/>
            <person name="Martin F."/>
        </authorList>
    </citation>
    <scope>NUCLEOTIDE SEQUENCE [LARGE SCALE GENOMIC DNA]</scope>
    <source>
        <strain evidence="2">LaAM-08-1</strain>
    </source>
</reference>
<dbReference type="EMBL" id="KN838955">
    <property type="protein sequence ID" value="KIJ91914.1"/>
    <property type="molecule type" value="Genomic_DNA"/>
</dbReference>
<sequence length="103" mass="11009">MVVLCNQNIWLLVAAERFNTITNSSCVGVGSSPAGRCARRKQESGATDHKPPKVYTENLVNDTYVGSSTVPHLGVSSRHCAAAILISFPLPIPLAKDQECAMP</sequence>